<dbReference type="Gramene" id="TuG1812G0600004299.01.T01">
    <property type="protein sequence ID" value="TuG1812G0600004299.01.T01.cds312724"/>
    <property type="gene ID" value="TuG1812G0600004299.01"/>
</dbReference>
<accession>A0A8R7QWY3</accession>
<evidence type="ECO:0000313" key="3">
    <source>
        <dbReference type="Proteomes" id="UP000015106"/>
    </source>
</evidence>
<evidence type="ECO:0000313" key="2">
    <source>
        <dbReference type="EnsemblPlants" id="TuG1812G0600004299.01.T01.cds312724"/>
    </source>
</evidence>
<reference evidence="2" key="3">
    <citation type="submission" date="2022-06" db="UniProtKB">
        <authorList>
            <consortium name="EnsemblPlants"/>
        </authorList>
    </citation>
    <scope>IDENTIFICATION</scope>
</reference>
<dbReference type="EnsemblPlants" id="TuG1812G0600004299.01.T01">
    <property type="protein sequence ID" value="TuG1812G0600004299.01.T01.cds312724"/>
    <property type="gene ID" value="TuG1812G0600004299.01"/>
</dbReference>
<sequence>MARPLHRSVVAVAGGARRRAGRAVVIPRWERRRGGVRVVHSRSRGLKLAGVVGRGRARVRPGIRLLLMLLVVVPIAMSAVLTKDRRPRPALRVGGDVDEPRVLLLDGLGRDEDEVDLLLAGGLVEAPAEALGVGRGQQPHLLGGLRRRPVQ</sequence>
<dbReference type="AlphaFoldDB" id="A0A8R7QWY3"/>
<keyword evidence="1" id="KW-0472">Membrane</keyword>
<organism evidence="2 3">
    <name type="scientific">Triticum urartu</name>
    <name type="common">Red wild einkorn</name>
    <name type="synonym">Crithodium urartu</name>
    <dbReference type="NCBI Taxonomy" id="4572"/>
    <lineage>
        <taxon>Eukaryota</taxon>
        <taxon>Viridiplantae</taxon>
        <taxon>Streptophyta</taxon>
        <taxon>Embryophyta</taxon>
        <taxon>Tracheophyta</taxon>
        <taxon>Spermatophyta</taxon>
        <taxon>Magnoliopsida</taxon>
        <taxon>Liliopsida</taxon>
        <taxon>Poales</taxon>
        <taxon>Poaceae</taxon>
        <taxon>BOP clade</taxon>
        <taxon>Pooideae</taxon>
        <taxon>Triticodae</taxon>
        <taxon>Triticeae</taxon>
        <taxon>Triticinae</taxon>
        <taxon>Triticum</taxon>
    </lineage>
</organism>
<keyword evidence="1" id="KW-0812">Transmembrane</keyword>
<proteinExistence type="predicted"/>
<keyword evidence="3" id="KW-1185">Reference proteome</keyword>
<feature type="transmembrane region" description="Helical" evidence="1">
    <location>
        <begin position="63"/>
        <end position="82"/>
    </location>
</feature>
<dbReference type="Proteomes" id="UP000015106">
    <property type="component" value="Chromosome 6"/>
</dbReference>
<protein>
    <submittedName>
        <fullName evidence="2">Uncharacterized protein</fullName>
    </submittedName>
</protein>
<reference evidence="3" key="1">
    <citation type="journal article" date="2013" name="Nature">
        <title>Draft genome of the wheat A-genome progenitor Triticum urartu.</title>
        <authorList>
            <person name="Ling H.Q."/>
            <person name="Zhao S."/>
            <person name="Liu D."/>
            <person name="Wang J."/>
            <person name="Sun H."/>
            <person name="Zhang C."/>
            <person name="Fan H."/>
            <person name="Li D."/>
            <person name="Dong L."/>
            <person name="Tao Y."/>
            <person name="Gao C."/>
            <person name="Wu H."/>
            <person name="Li Y."/>
            <person name="Cui Y."/>
            <person name="Guo X."/>
            <person name="Zheng S."/>
            <person name="Wang B."/>
            <person name="Yu K."/>
            <person name="Liang Q."/>
            <person name="Yang W."/>
            <person name="Lou X."/>
            <person name="Chen J."/>
            <person name="Feng M."/>
            <person name="Jian J."/>
            <person name="Zhang X."/>
            <person name="Luo G."/>
            <person name="Jiang Y."/>
            <person name="Liu J."/>
            <person name="Wang Z."/>
            <person name="Sha Y."/>
            <person name="Zhang B."/>
            <person name="Wu H."/>
            <person name="Tang D."/>
            <person name="Shen Q."/>
            <person name="Xue P."/>
            <person name="Zou S."/>
            <person name="Wang X."/>
            <person name="Liu X."/>
            <person name="Wang F."/>
            <person name="Yang Y."/>
            <person name="An X."/>
            <person name="Dong Z."/>
            <person name="Zhang K."/>
            <person name="Zhang X."/>
            <person name="Luo M.C."/>
            <person name="Dvorak J."/>
            <person name="Tong Y."/>
            <person name="Wang J."/>
            <person name="Yang H."/>
            <person name="Li Z."/>
            <person name="Wang D."/>
            <person name="Zhang A."/>
            <person name="Wang J."/>
        </authorList>
    </citation>
    <scope>NUCLEOTIDE SEQUENCE</scope>
    <source>
        <strain evidence="3">cv. G1812</strain>
    </source>
</reference>
<name>A0A8R7QWY3_TRIUA</name>
<evidence type="ECO:0000256" key="1">
    <source>
        <dbReference type="SAM" id="Phobius"/>
    </source>
</evidence>
<reference evidence="2" key="2">
    <citation type="submission" date="2018-03" db="EMBL/GenBank/DDBJ databases">
        <title>The Triticum urartu genome reveals the dynamic nature of wheat genome evolution.</title>
        <authorList>
            <person name="Ling H."/>
            <person name="Ma B."/>
            <person name="Shi X."/>
            <person name="Liu H."/>
            <person name="Dong L."/>
            <person name="Sun H."/>
            <person name="Cao Y."/>
            <person name="Gao Q."/>
            <person name="Zheng S."/>
            <person name="Li Y."/>
            <person name="Yu Y."/>
            <person name="Du H."/>
            <person name="Qi M."/>
            <person name="Li Y."/>
            <person name="Yu H."/>
            <person name="Cui Y."/>
            <person name="Wang N."/>
            <person name="Chen C."/>
            <person name="Wu H."/>
            <person name="Zhao Y."/>
            <person name="Zhang J."/>
            <person name="Li Y."/>
            <person name="Zhou W."/>
            <person name="Zhang B."/>
            <person name="Hu W."/>
            <person name="Eijk M."/>
            <person name="Tang J."/>
            <person name="Witsenboer H."/>
            <person name="Zhao S."/>
            <person name="Li Z."/>
            <person name="Zhang A."/>
            <person name="Wang D."/>
            <person name="Liang C."/>
        </authorList>
    </citation>
    <scope>NUCLEOTIDE SEQUENCE [LARGE SCALE GENOMIC DNA]</scope>
    <source>
        <strain evidence="2">cv. G1812</strain>
    </source>
</reference>
<keyword evidence="1" id="KW-1133">Transmembrane helix</keyword>